<keyword evidence="11" id="KW-1185">Reference proteome</keyword>
<evidence type="ECO:0000313" key="11">
    <source>
        <dbReference type="Proteomes" id="UP000801492"/>
    </source>
</evidence>
<dbReference type="InterPro" id="IPR050173">
    <property type="entry name" value="ABC_transporter_C-like"/>
</dbReference>
<dbReference type="Pfam" id="PF00005">
    <property type="entry name" value="ABC_tran"/>
    <property type="match status" value="1"/>
</dbReference>
<dbReference type="InterPro" id="IPR017871">
    <property type="entry name" value="ABC_transporter-like_CS"/>
</dbReference>
<feature type="domain" description="ABC transporter" evidence="9">
    <location>
        <begin position="22"/>
        <end position="251"/>
    </location>
</feature>
<evidence type="ECO:0000256" key="1">
    <source>
        <dbReference type="ARBA" id="ARBA00004141"/>
    </source>
</evidence>
<dbReference type="PROSITE" id="PS50893">
    <property type="entry name" value="ABC_TRANSPORTER_2"/>
    <property type="match status" value="1"/>
</dbReference>
<dbReference type="InterPro" id="IPR027417">
    <property type="entry name" value="P-loop_NTPase"/>
</dbReference>
<accession>A0A8K0CZ41</accession>
<comment type="subcellular location">
    <subcellularLocation>
        <location evidence="1">Membrane</location>
        <topology evidence="1">Multi-pass membrane protein</topology>
    </subcellularLocation>
</comment>
<dbReference type="PROSITE" id="PS00211">
    <property type="entry name" value="ABC_TRANSPORTER_1"/>
    <property type="match status" value="1"/>
</dbReference>
<organism evidence="10 11">
    <name type="scientific">Ignelater luminosus</name>
    <name type="common">Cucubano</name>
    <name type="synonym">Pyrophorus luminosus</name>
    <dbReference type="NCBI Taxonomy" id="2038154"/>
    <lineage>
        <taxon>Eukaryota</taxon>
        <taxon>Metazoa</taxon>
        <taxon>Ecdysozoa</taxon>
        <taxon>Arthropoda</taxon>
        <taxon>Hexapoda</taxon>
        <taxon>Insecta</taxon>
        <taxon>Pterygota</taxon>
        <taxon>Neoptera</taxon>
        <taxon>Endopterygota</taxon>
        <taxon>Coleoptera</taxon>
        <taxon>Polyphaga</taxon>
        <taxon>Elateriformia</taxon>
        <taxon>Elateroidea</taxon>
        <taxon>Elateridae</taxon>
        <taxon>Agrypninae</taxon>
        <taxon>Pyrophorini</taxon>
        <taxon>Ignelater</taxon>
    </lineage>
</organism>
<dbReference type="GO" id="GO:0016020">
    <property type="term" value="C:membrane"/>
    <property type="evidence" value="ECO:0007669"/>
    <property type="project" value="UniProtKB-SubCell"/>
</dbReference>
<dbReference type="GO" id="GO:0016887">
    <property type="term" value="F:ATP hydrolysis activity"/>
    <property type="evidence" value="ECO:0007669"/>
    <property type="project" value="InterPro"/>
</dbReference>
<dbReference type="GO" id="GO:0005524">
    <property type="term" value="F:ATP binding"/>
    <property type="evidence" value="ECO:0007669"/>
    <property type="project" value="UniProtKB-KW"/>
</dbReference>
<comment type="similarity">
    <text evidence="2">Belongs to the ABC transporter superfamily. ABCC family. Conjugate transporter (TC 3.A.1.208) subfamily.</text>
</comment>
<dbReference type="Proteomes" id="UP000801492">
    <property type="component" value="Unassembled WGS sequence"/>
</dbReference>
<dbReference type="PANTHER" id="PTHR24223">
    <property type="entry name" value="ATP-BINDING CASSETTE SUB-FAMILY C"/>
    <property type="match status" value="1"/>
</dbReference>
<evidence type="ECO:0000256" key="8">
    <source>
        <dbReference type="ARBA" id="ARBA00023136"/>
    </source>
</evidence>
<protein>
    <recommendedName>
        <fullName evidence="9">ABC transporter domain-containing protein</fullName>
    </recommendedName>
</protein>
<dbReference type="PANTHER" id="PTHR24223:SF456">
    <property type="entry name" value="MULTIDRUG RESISTANCE-ASSOCIATED PROTEIN LETHAL(2)03659"/>
    <property type="match status" value="1"/>
</dbReference>
<keyword evidence="6" id="KW-0067">ATP-binding</keyword>
<dbReference type="SUPFAM" id="SSF52540">
    <property type="entry name" value="P-loop containing nucleoside triphosphate hydrolases"/>
    <property type="match status" value="1"/>
</dbReference>
<proteinExistence type="inferred from homology"/>
<keyword evidence="4" id="KW-0812">Transmembrane</keyword>
<evidence type="ECO:0000256" key="6">
    <source>
        <dbReference type="ARBA" id="ARBA00022840"/>
    </source>
</evidence>
<dbReference type="EMBL" id="VTPC01007449">
    <property type="protein sequence ID" value="KAF2894002.1"/>
    <property type="molecule type" value="Genomic_DNA"/>
</dbReference>
<evidence type="ECO:0000313" key="10">
    <source>
        <dbReference type="EMBL" id="KAF2894002.1"/>
    </source>
</evidence>
<evidence type="ECO:0000256" key="5">
    <source>
        <dbReference type="ARBA" id="ARBA00022741"/>
    </source>
</evidence>
<evidence type="ECO:0000256" key="4">
    <source>
        <dbReference type="ARBA" id="ARBA00022692"/>
    </source>
</evidence>
<comment type="caution">
    <text evidence="10">The sequence shown here is derived from an EMBL/GenBank/DDBJ whole genome shotgun (WGS) entry which is preliminary data.</text>
</comment>
<keyword evidence="7" id="KW-1133">Transmembrane helix</keyword>
<dbReference type="AlphaFoldDB" id="A0A8K0CZ41"/>
<dbReference type="InterPro" id="IPR003593">
    <property type="entry name" value="AAA+_ATPase"/>
</dbReference>
<dbReference type="FunFam" id="3.40.50.300:FF:000163">
    <property type="entry name" value="Multidrug resistance-associated protein member 4"/>
    <property type="match status" value="1"/>
</dbReference>
<gene>
    <name evidence="10" type="ORF">ILUMI_12172</name>
</gene>
<dbReference type="SMART" id="SM00382">
    <property type="entry name" value="AAA"/>
    <property type="match status" value="1"/>
</dbReference>
<keyword evidence="8" id="KW-0472">Membrane</keyword>
<reference evidence="10" key="1">
    <citation type="submission" date="2019-08" db="EMBL/GenBank/DDBJ databases">
        <title>The genome of the North American firefly Photinus pyralis.</title>
        <authorList>
            <consortium name="Photinus pyralis genome working group"/>
            <person name="Fallon T.R."/>
            <person name="Sander Lower S.E."/>
            <person name="Weng J.-K."/>
        </authorList>
    </citation>
    <scope>NUCLEOTIDE SEQUENCE</scope>
    <source>
        <strain evidence="10">TRF0915ILg1</strain>
        <tissue evidence="10">Whole body</tissue>
    </source>
</reference>
<sequence>MESETTSKGTVLSEVWPRYGEISFDHVYLRYCETEAPVLTNINLSIKAGEKIGIVGRTGAGKSSLICAIFHLASFEGCIKIDGINTKDVGLNDLRRRISIIPQDPVLFSATLRSNLDPFNEYSDEAIWKALEEAKLKDITITLDYFVQEGGNNFSVGQRQLLCLARAILRNNKILILDEATANVDPKTDDVIQKTVRNKFKKCTVLTIAHRLHTIMDSDKVLVMDAGNAAEYDHPHLLLQNPNGYLYNMVKQTGPLMAAQLHSVARHSYLQAVLEEENSSL</sequence>
<evidence type="ECO:0000256" key="7">
    <source>
        <dbReference type="ARBA" id="ARBA00022989"/>
    </source>
</evidence>
<dbReference type="CDD" id="cd03244">
    <property type="entry name" value="ABCC_MRP_domain2"/>
    <property type="match status" value="1"/>
</dbReference>
<keyword evidence="5" id="KW-0547">Nucleotide-binding</keyword>
<dbReference type="Gene3D" id="3.40.50.300">
    <property type="entry name" value="P-loop containing nucleotide triphosphate hydrolases"/>
    <property type="match status" value="1"/>
</dbReference>
<evidence type="ECO:0000259" key="9">
    <source>
        <dbReference type="PROSITE" id="PS50893"/>
    </source>
</evidence>
<name>A0A8K0CZ41_IGNLU</name>
<keyword evidence="3" id="KW-0813">Transport</keyword>
<dbReference type="GO" id="GO:0042626">
    <property type="term" value="F:ATPase-coupled transmembrane transporter activity"/>
    <property type="evidence" value="ECO:0007669"/>
    <property type="project" value="TreeGrafter"/>
</dbReference>
<evidence type="ECO:0000256" key="3">
    <source>
        <dbReference type="ARBA" id="ARBA00022448"/>
    </source>
</evidence>
<dbReference type="OrthoDB" id="6500128at2759"/>
<evidence type="ECO:0000256" key="2">
    <source>
        <dbReference type="ARBA" id="ARBA00009726"/>
    </source>
</evidence>
<dbReference type="InterPro" id="IPR003439">
    <property type="entry name" value="ABC_transporter-like_ATP-bd"/>
</dbReference>